<dbReference type="InterPro" id="IPR052736">
    <property type="entry name" value="Stf3_sulfotransferase"/>
</dbReference>
<keyword evidence="1" id="KW-1133">Transmembrane helix</keyword>
<evidence type="ECO:0000313" key="3">
    <source>
        <dbReference type="Proteomes" id="UP000614469"/>
    </source>
</evidence>
<accession>A0A8J6NIH3</accession>
<proteinExistence type="predicted"/>
<keyword evidence="1" id="KW-0812">Transmembrane</keyword>
<dbReference type="PANTHER" id="PTHR36451">
    <property type="entry name" value="PAPS-DEPENDENT SULFOTRANSFERASE STF3"/>
    <property type="match status" value="1"/>
</dbReference>
<dbReference type="InterPro" id="IPR027417">
    <property type="entry name" value="P-loop_NTPase"/>
</dbReference>
<evidence type="ECO:0000256" key="1">
    <source>
        <dbReference type="SAM" id="Phobius"/>
    </source>
</evidence>
<dbReference type="Pfam" id="PF13469">
    <property type="entry name" value="Sulfotransfer_3"/>
    <property type="match status" value="1"/>
</dbReference>
<dbReference type="Proteomes" id="UP000614469">
    <property type="component" value="Unassembled WGS sequence"/>
</dbReference>
<dbReference type="EMBL" id="JACNJN010000053">
    <property type="protein sequence ID" value="MBC8334187.1"/>
    <property type="molecule type" value="Genomic_DNA"/>
</dbReference>
<dbReference type="SUPFAM" id="SSF52540">
    <property type="entry name" value="P-loop containing nucleoside triphosphate hydrolases"/>
    <property type="match status" value="1"/>
</dbReference>
<comment type="caution">
    <text evidence="2">The sequence shown here is derived from an EMBL/GenBank/DDBJ whole genome shotgun (WGS) entry which is preliminary data.</text>
</comment>
<keyword evidence="1" id="KW-0472">Membrane</keyword>
<name>A0A8J6NIH3_9CHLR</name>
<gene>
    <name evidence="2" type="ORF">H8E29_02890</name>
</gene>
<feature type="transmembrane region" description="Helical" evidence="1">
    <location>
        <begin position="31"/>
        <end position="50"/>
    </location>
</feature>
<reference evidence="2 3" key="1">
    <citation type="submission" date="2020-08" db="EMBL/GenBank/DDBJ databases">
        <title>Bridging the membrane lipid divide: bacteria of the FCB group superphylum have the potential to synthesize archaeal ether lipids.</title>
        <authorList>
            <person name="Villanueva L."/>
            <person name="Von Meijenfeldt F.A.B."/>
            <person name="Westbye A.B."/>
            <person name="Yadav S."/>
            <person name="Hopmans E.C."/>
            <person name="Dutilh B.E."/>
            <person name="Sinninghe Damste J.S."/>
        </authorList>
    </citation>
    <scope>NUCLEOTIDE SEQUENCE [LARGE SCALE GENOMIC DNA]</scope>
    <source>
        <strain evidence="2">NIOZ-UU36</strain>
    </source>
</reference>
<dbReference type="Gene3D" id="3.40.50.300">
    <property type="entry name" value="P-loop containing nucleotide triphosphate hydrolases"/>
    <property type="match status" value="1"/>
</dbReference>
<sequence>MTYNLRLFWRMTYRSFFKTANTPGRLTRKRIIFLALFYTVWPLVTIITWICFGLDDIFFPAYKNHPVEKPLFIISNFRSGSSFLHRLLSHDQENFTSMRTWDIYLTPSITQRKIVDLLKVIDRIFGSPIYKLIRAIDRAGLQKVAIHPISFFEPEEDENILLHNWSSLLISFMFPFMDELPPYQFFDRDLPADEKNRIMAFYKSMLQRHLYATGIPHFVSKNPSFSAKISTLKEFFPDARIIYLARNPLDMLPSTVSWLNYAWHIFAEPAEKYIYLDEIYELSQHWYRYPLSYLDQHPSENHLILSYKKLIGDPIAEAKKFYAQFGYDYKHEIDEAFTEGIKATEARLSDHDYSYEEMGFTREQIIETYADIFERFGFDKREPAPAKVEMSIKVAAD</sequence>
<organism evidence="2 3">
    <name type="scientific">Candidatus Desulfolinea nitratireducens</name>
    <dbReference type="NCBI Taxonomy" id="2841698"/>
    <lineage>
        <taxon>Bacteria</taxon>
        <taxon>Bacillati</taxon>
        <taxon>Chloroflexota</taxon>
        <taxon>Anaerolineae</taxon>
        <taxon>Anaerolineales</taxon>
        <taxon>Anaerolineales incertae sedis</taxon>
        <taxon>Candidatus Desulfolinea</taxon>
    </lineage>
</organism>
<dbReference type="AlphaFoldDB" id="A0A8J6NIH3"/>
<evidence type="ECO:0000313" key="2">
    <source>
        <dbReference type="EMBL" id="MBC8334187.1"/>
    </source>
</evidence>
<protein>
    <submittedName>
        <fullName evidence="2">Sulfotransferase</fullName>
    </submittedName>
</protein>
<dbReference type="PANTHER" id="PTHR36451:SF1">
    <property type="entry name" value="OMEGA-HYDROXY-BETA-DIHYDROMENAQUINONE-9 SULFOTRANSFERASE STF3"/>
    <property type="match status" value="1"/>
</dbReference>